<keyword evidence="6" id="KW-0378">Hydrolase</keyword>
<protein>
    <submittedName>
        <fullName evidence="7">Restriction endonuclease subunit S</fullName>
    </submittedName>
    <submittedName>
        <fullName evidence="6">Type I restriction enzyme S subunit</fullName>
        <ecNumber evidence="6">3.1.21.3</ecNumber>
    </submittedName>
</protein>
<evidence type="ECO:0000256" key="3">
    <source>
        <dbReference type="ARBA" id="ARBA00023125"/>
    </source>
</evidence>
<dbReference type="REBASE" id="485511">
    <property type="entry name" value="S.TreCHPAORF11600P"/>
</dbReference>
<dbReference type="EMBL" id="CP031517">
    <property type="protein sequence ID" value="QOS41056.1"/>
    <property type="molecule type" value="Genomic_DNA"/>
</dbReference>
<dbReference type="Pfam" id="PF01420">
    <property type="entry name" value="Methylase_S"/>
    <property type="match status" value="2"/>
</dbReference>
<dbReference type="GO" id="GO:0003677">
    <property type="term" value="F:DNA binding"/>
    <property type="evidence" value="ECO:0007669"/>
    <property type="project" value="UniProtKB-KW"/>
</dbReference>
<feature type="domain" description="Type I restriction modification DNA specificity" evidence="5">
    <location>
        <begin position="209"/>
        <end position="389"/>
    </location>
</feature>
<comment type="similarity">
    <text evidence="1">Belongs to the type-I restriction system S methylase family.</text>
</comment>
<accession>A0A840SDT9</accession>
<dbReference type="Proteomes" id="UP000578697">
    <property type="component" value="Unassembled WGS sequence"/>
</dbReference>
<gene>
    <name evidence="7" type="ORF">DYE49_11610</name>
    <name evidence="6" type="ORF">HNP77_001403</name>
</gene>
<dbReference type="InterPro" id="IPR000055">
    <property type="entry name" value="Restrct_endonuc_typeI_TRD"/>
</dbReference>
<feature type="domain" description="Type I restriction modification DNA specificity" evidence="5">
    <location>
        <begin position="53"/>
        <end position="178"/>
    </location>
</feature>
<proteinExistence type="inferred from homology"/>
<feature type="coiled-coil region" evidence="4">
    <location>
        <begin position="162"/>
        <end position="189"/>
    </location>
</feature>
<evidence type="ECO:0000256" key="4">
    <source>
        <dbReference type="SAM" id="Coils"/>
    </source>
</evidence>
<evidence type="ECO:0000313" key="8">
    <source>
        <dbReference type="Proteomes" id="UP000578697"/>
    </source>
</evidence>
<dbReference type="InterPro" id="IPR052021">
    <property type="entry name" value="Type-I_RS_S_subunit"/>
</dbReference>
<evidence type="ECO:0000313" key="7">
    <source>
        <dbReference type="EMBL" id="QOS41056.1"/>
    </source>
</evidence>
<evidence type="ECO:0000313" key="9">
    <source>
        <dbReference type="Proteomes" id="UP000593591"/>
    </source>
</evidence>
<dbReference type="PANTHER" id="PTHR30408:SF12">
    <property type="entry name" value="TYPE I RESTRICTION ENZYME MJAVIII SPECIFICITY SUBUNIT"/>
    <property type="match status" value="1"/>
</dbReference>
<reference evidence="6 8" key="2">
    <citation type="submission" date="2020-08" db="EMBL/GenBank/DDBJ databases">
        <title>Genomic Encyclopedia of Type Strains, Phase IV (KMG-IV): sequencing the most valuable type-strain genomes for metagenomic binning, comparative biology and taxonomic classification.</title>
        <authorList>
            <person name="Goeker M."/>
        </authorList>
    </citation>
    <scope>NUCLEOTIDE SEQUENCE [LARGE SCALE GENOMIC DNA]</scope>
    <source>
        <strain evidence="6 8">DSM 103679</strain>
    </source>
</reference>
<reference evidence="7 9" key="1">
    <citation type="submission" date="2018-08" db="EMBL/GenBank/DDBJ databases">
        <title>The first complete genome of Treponema rectale (CHPAT), a commensal spirochete of the bovine rectum.</title>
        <authorList>
            <person name="Staton G.J."/>
            <person name="Clegg S.R."/>
            <person name="Carter S.D."/>
            <person name="Radford A.D."/>
            <person name="Darby A."/>
            <person name="Hall N."/>
            <person name="Birtles R.J."/>
            <person name="Evans N.J."/>
        </authorList>
    </citation>
    <scope>NUCLEOTIDE SEQUENCE [LARGE SCALE GENOMIC DNA]</scope>
    <source>
        <strain evidence="7 9">CHPA</strain>
    </source>
</reference>
<dbReference type="Proteomes" id="UP000593591">
    <property type="component" value="Chromosome"/>
</dbReference>
<dbReference type="GO" id="GO:0009307">
    <property type="term" value="P:DNA restriction-modification system"/>
    <property type="evidence" value="ECO:0007669"/>
    <property type="project" value="UniProtKB-KW"/>
</dbReference>
<keyword evidence="8" id="KW-1185">Reference proteome</keyword>
<evidence type="ECO:0000313" key="6">
    <source>
        <dbReference type="EMBL" id="MBB5219034.1"/>
    </source>
</evidence>
<dbReference type="KEGG" id="trc:DYE49_11610"/>
<dbReference type="SUPFAM" id="SSF116734">
    <property type="entry name" value="DNA methylase specificity domain"/>
    <property type="match status" value="2"/>
</dbReference>
<sequence length="403" mass="46634">MKTEYIKFQNFIDSTQYGYTADETSFENGDCKYLRITDIVPYFVEKETVPFCKIPEEKKAQYMITDGDLLIARTGATTGYNLIVDDSFKNFIFASYLIRFNYDKKKLFPLYVKYVLKSKLWYGFVNNYISGSAQPGMNARVFGKFNFPYVPLPTQQKIASILSAYDNLIQNYKKQIEALQTAASELYKEWFVRFRFPGWQTTEFENGIPKGWKVERLSNYCKITDGTHDTPLQVEEGIPLVTGKAVKKGEIDFSIPYNISIEDHEKIKKRSGLKTGDILFSNIGTVGNSCLVEYDREFSVKNMIIFKPETIEKSMYLYYLITSDSCQQLFSAQTNGSTQQFLGLDFMRNFKILVPENSIISEFGKKQEVIYAKIRNLRKQITILTQQRNLLLPRLMSGKLEVK</sequence>
<dbReference type="CDD" id="cd17521">
    <property type="entry name" value="RMtype1_S_Sau13435ORF2165P_TRD2-CR2_like"/>
    <property type="match status" value="1"/>
</dbReference>
<dbReference type="PANTHER" id="PTHR30408">
    <property type="entry name" value="TYPE-1 RESTRICTION ENZYME ECOKI SPECIFICITY PROTEIN"/>
    <property type="match status" value="1"/>
</dbReference>
<keyword evidence="4" id="KW-0175">Coiled coil</keyword>
<dbReference type="InterPro" id="IPR044946">
    <property type="entry name" value="Restrct_endonuc_typeI_TRD_sf"/>
</dbReference>
<dbReference type="EC" id="3.1.21.3" evidence="6"/>
<evidence type="ECO:0000259" key="5">
    <source>
        <dbReference type="Pfam" id="PF01420"/>
    </source>
</evidence>
<evidence type="ECO:0000256" key="1">
    <source>
        <dbReference type="ARBA" id="ARBA00010923"/>
    </source>
</evidence>
<evidence type="ECO:0000256" key="2">
    <source>
        <dbReference type="ARBA" id="ARBA00022747"/>
    </source>
</evidence>
<dbReference type="AlphaFoldDB" id="A0A840SDT9"/>
<keyword evidence="7" id="KW-0540">Nuclease</keyword>
<keyword evidence="2" id="KW-0680">Restriction system</keyword>
<dbReference type="Gene3D" id="3.90.220.20">
    <property type="entry name" value="DNA methylase specificity domains"/>
    <property type="match status" value="2"/>
</dbReference>
<name>A0A840SDT9_9SPIR</name>
<keyword evidence="7" id="KW-0255">Endonuclease</keyword>
<dbReference type="GO" id="GO:0009035">
    <property type="term" value="F:type I site-specific deoxyribonuclease activity"/>
    <property type="evidence" value="ECO:0007669"/>
    <property type="project" value="UniProtKB-EC"/>
</dbReference>
<keyword evidence="3" id="KW-0238">DNA-binding</keyword>
<organism evidence="6 8">
    <name type="scientific">Treponema rectale</name>
    <dbReference type="NCBI Taxonomy" id="744512"/>
    <lineage>
        <taxon>Bacteria</taxon>
        <taxon>Pseudomonadati</taxon>
        <taxon>Spirochaetota</taxon>
        <taxon>Spirochaetia</taxon>
        <taxon>Spirochaetales</taxon>
        <taxon>Treponemataceae</taxon>
        <taxon>Treponema</taxon>
    </lineage>
</organism>
<dbReference type="EMBL" id="JACHFR010000002">
    <property type="protein sequence ID" value="MBB5219034.1"/>
    <property type="molecule type" value="Genomic_DNA"/>
</dbReference>
<dbReference type="RefSeq" id="WP_184652469.1">
    <property type="nucleotide sequence ID" value="NZ_JACHFR010000002.1"/>
</dbReference>